<evidence type="ECO:0000256" key="1">
    <source>
        <dbReference type="ARBA" id="ARBA00010875"/>
    </source>
</evidence>
<dbReference type="Pfam" id="PF02130">
    <property type="entry name" value="YbeY"/>
    <property type="match status" value="1"/>
</dbReference>
<dbReference type="GO" id="GO:0006364">
    <property type="term" value="P:rRNA processing"/>
    <property type="evidence" value="ECO:0007669"/>
    <property type="project" value="UniProtKB-UniRule"/>
</dbReference>
<comment type="caution">
    <text evidence="8">The sequence shown here is derived from an EMBL/GenBank/DDBJ whole genome shotgun (WGS) entry which is preliminary data.</text>
</comment>
<dbReference type="PANTHER" id="PTHR46986">
    <property type="entry name" value="ENDORIBONUCLEASE YBEY, CHLOROPLASTIC"/>
    <property type="match status" value="1"/>
</dbReference>
<comment type="cofactor">
    <cofactor evidence="7">
        <name>Zn(2+)</name>
        <dbReference type="ChEBI" id="CHEBI:29105"/>
    </cofactor>
    <text evidence="7">Binds 1 zinc ion.</text>
</comment>
<dbReference type="GO" id="GO:0004521">
    <property type="term" value="F:RNA endonuclease activity"/>
    <property type="evidence" value="ECO:0007669"/>
    <property type="project" value="UniProtKB-UniRule"/>
</dbReference>
<evidence type="ECO:0000256" key="2">
    <source>
        <dbReference type="ARBA" id="ARBA00022722"/>
    </source>
</evidence>
<dbReference type="EMBL" id="SACN01000001">
    <property type="protein sequence ID" value="RVT94879.1"/>
    <property type="molecule type" value="Genomic_DNA"/>
</dbReference>
<keyword evidence="7" id="KW-0698">rRNA processing</keyword>
<dbReference type="EC" id="3.1.-.-" evidence="7"/>
<keyword evidence="3 7" id="KW-0479">Metal-binding</keyword>
<organism evidence="8 9">
    <name type="scientific">Sphingomonas crocodyli</name>
    <dbReference type="NCBI Taxonomy" id="1979270"/>
    <lineage>
        <taxon>Bacteria</taxon>
        <taxon>Pseudomonadati</taxon>
        <taxon>Pseudomonadota</taxon>
        <taxon>Alphaproteobacteria</taxon>
        <taxon>Sphingomonadales</taxon>
        <taxon>Sphingomonadaceae</taxon>
        <taxon>Sphingomonas</taxon>
    </lineage>
</organism>
<keyword evidence="9" id="KW-1185">Reference proteome</keyword>
<keyword evidence="6 7" id="KW-0862">Zinc</keyword>
<dbReference type="AlphaFoldDB" id="A0A437MB46"/>
<evidence type="ECO:0000256" key="7">
    <source>
        <dbReference type="HAMAP-Rule" id="MF_00009"/>
    </source>
</evidence>
<dbReference type="PANTHER" id="PTHR46986:SF1">
    <property type="entry name" value="ENDORIBONUCLEASE YBEY, CHLOROPLASTIC"/>
    <property type="match status" value="1"/>
</dbReference>
<dbReference type="HAMAP" id="MF_00009">
    <property type="entry name" value="Endoribonucl_YbeY"/>
    <property type="match status" value="1"/>
</dbReference>
<keyword evidence="7" id="KW-0690">Ribosome biogenesis</keyword>
<dbReference type="GO" id="GO:0008270">
    <property type="term" value="F:zinc ion binding"/>
    <property type="evidence" value="ECO:0007669"/>
    <property type="project" value="UniProtKB-UniRule"/>
</dbReference>
<gene>
    <name evidence="7 8" type="primary">ybeY</name>
    <name evidence="8" type="ORF">EOD43_14040</name>
</gene>
<dbReference type="Proteomes" id="UP000282971">
    <property type="component" value="Unassembled WGS sequence"/>
</dbReference>
<comment type="similarity">
    <text evidence="1 7">Belongs to the endoribonuclease YbeY family.</text>
</comment>
<protein>
    <recommendedName>
        <fullName evidence="7">Endoribonuclease YbeY</fullName>
        <ecNumber evidence="7">3.1.-.-</ecNumber>
    </recommendedName>
</protein>
<comment type="function">
    <text evidence="7">Single strand-specific metallo-endoribonuclease involved in late-stage 70S ribosome quality control and in maturation of the 3' terminus of the 16S rRNA.</text>
</comment>
<evidence type="ECO:0000256" key="6">
    <source>
        <dbReference type="ARBA" id="ARBA00022833"/>
    </source>
</evidence>
<feature type="binding site" evidence="7">
    <location>
        <position position="128"/>
    </location>
    <ligand>
        <name>Zn(2+)</name>
        <dbReference type="ChEBI" id="CHEBI:29105"/>
        <note>catalytic</note>
    </ligand>
</feature>
<keyword evidence="4 7" id="KW-0255">Endonuclease</keyword>
<dbReference type="GO" id="GO:0005737">
    <property type="term" value="C:cytoplasm"/>
    <property type="evidence" value="ECO:0007669"/>
    <property type="project" value="UniProtKB-SubCell"/>
</dbReference>
<keyword evidence="5 7" id="KW-0378">Hydrolase</keyword>
<evidence type="ECO:0000256" key="3">
    <source>
        <dbReference type="ARBA" id="ARBA00022723"/>
    </source>
</evidence>
<dbReference type="InterPro" id="IPR020549">
    <property type="entry name" value="YbeY_CS"/>
</dbReference>
<dbReference type="InterPro" id="IPR023091">
    <property type="entry name" value="MetalPrtase_cat_dom_sf_prd"/>
</dbReference>
<dbReference type="RefSeq" id="WP_127744455.1">
    <property type="nucleotide sequence ID" value="NZ_SACN01000001.1"/>
</dbReference>
<dbReference type="InterPro" id="IPR002036">
    <property type="entry name" value="YbeY"/>
</dbReference>
<dbReference type="PROSITE" id="PS01306">
    <property type="entry name" value="UPF0054"/>
    <property type="match status" value="1"/>
</dbReference>
<evidence type="ECO:0000256" key="4">
    <source>
        <dbReference type="ARBA" id="ARBA00022759"/>
    </source>
</evidence>
<dbReference type="NCBIfam" id="TIGR00043">
    <property type="entry name" value="rRNA maturation RNase YbeY"/>
    <property type="match status" value="1"/>
</dbReference>
<evidence type="ECO:0000256" key="5">
    <source>
        <dbReference type="ARBA" id="ARBA00022801"/>
    </source>
</evidence>
<feature type="binding site" evidence="7">
    <location>
        <position position="132"/>
    </location>
    <ligand>
        <name>Zn(2+)</name>
        <dbReference type="ChEBI" id="CHEBI:29105"/>
        <note>catalytic</note>
    </ligand>
</feature>
<feature type="binding site" evidence="7">
    <location>
        <position position="138"/>
    </location>
    <ligand>
        <name>Zn(2+)</name>
        <dbReference type="ChEBI" id="CHEBI:29105"/>
        <note>catalytic</note>
    </ligand>
</feature>
<keyword evidence="7" id="KW-0963">Cytoplasm</keyword>
<keyword evidence="2 7" id="KW-0540">Nuclease</keyword>
<evidence type="ECO:0000313" key="9">
    <source>
        <dbReference type="Proteomes" id="UP000282971"/>
    </source>
</evidence>
<dbReference type="OrthoDB" id="9807740at2"/>
<proteinExistence type="inferred from homology"/>
<dbReference type="Gene3D" id="3.40.390.30">
    <property type="entry name" value="Metalloproteases ('zincins'), catalytic domain"/>
    <property type="match status" value="1"/>
</dbReference>
<comment type="subcellular location">
    <subcellularLocation>
        <location evidence="7">Cytoplasm</location>
    </subcellularLocation>
</comment>
<dbReference type="SUPFAM" id="SSF55486">
    <property type="entry name" value="Metalloproteases ('zincins'), catalytic domain"/>
    <property type="match status" value="1"/>
</dbReference>
<dbReference type="GO" id="GO:0004222">
    <property type="term" value="F:metalloendopeptidase activity"/>
    <property type="evidence" value="ECO:0007669"/>
    <property type="project" value="InterPro"/>
</dbReference>
<name>A0A437MB46_9SPHN</name>
<accession>A0A437MB46</accession>
<reference evidence="8 9" key="1">
    <citation type="submission" date="2019-01" db="EMBL/GenBank/DDBJ databases">
        <authorList>
            <person name="Chen W.-M."/>
        </authorList>
    </citation>
    <scope>NUCLEOTIDE SEQUENCE [LARGE SCALE GENOMIC DNA]</scope>
    <source>
        <strain evidence="8 9">CCP-7</strain>
    </source>
</reference>
<evidence type="ECO:0000313" key="8">
    <source>
        <dbReference type="EMBL" id="RVT94879.1"/>
    </source>
</evidence>
<sequence>MIEVAVQIEAGWDESVDWENLATEAVTAALKVSPQAHILAARYMAEVSVRLTDDDEVHALNRQYRQKDKPTNVLSFPMVQEDLLEGLANSDDGEVLLGDIILARGVCEAEAADKGVSPATHATHLIAHGTLHLIGYDHMADDEAEHMEDLERAALATLGIDDPYAVVDD</sequence>